<evidence type="ECO:0000256" key="6">
    <source>
        <dbReference type="ARBA" id="ARBA00023136"/>
    </source>
</evidence>
<accession>A0AAD8TE27</accession>
<feature type="transmembrane region" description="Helical" evidence="8">
    <location>
        <begin position="109"/>
        <end position="135"/>
    </location>
</feature>
<dbReference type="GO" id="GO:0006612">
    <property type="term" value="P:protein targeting to membrane"/>
    <property type="evidence" value="ECO:0007669"/>
    <property type="project" value="TreeGrafter"/>
</dbReference>
<name>A0AAD8TE27_LOLMU</name>
<comment type="subcellular location">
    <subcellularLocation>
        <location evidence="1">Membrane</location>
        <topology evidence="1">Multi-pass membrane protein</topology>
    </subcellularLocation>
</comment>
<keyword evidence="5 8" id="KW-1133">Transmembrane helix</keyword>
<reference evidence="10" key="1">
    <citation type="submission" date="2023-07" db="EMBL/GenBank/DDBJ databases">
        <title>A chromosome-level genome assembly of Lolium multiflorum.</title>
        <authorList>
            <person name="Chen Y."/>
            <person name="Copetti D."/>
            <person name="Kolliker R."/>
            <person name="Studer B."/>
        </authorList>
    </citation>
    <scope>NUCLEOTIDE SEQUENCE</scope>
    <source>
        <strain evidence="10">02402/16</strain>
        <tissue evidence="10">Leaf</tissue>
    </source>
</reference>
<dbReference type="Pfam" id="PF01529">
    <property type="entry name" value="DHHC"/>
    <property type="match status" value="1"/>
</dbReference>
<dbReference type="PANTHER" id="PTHR22883:SF57">
    <property type="entry name" value="S-ACYLTRANSFERASE"/>
    <property type="match status" value="1"/>
</dbReference>
<feature type="domain" description="Palmitoyltransferase DHHC" evidence="9">
    <location>
        <begin position="17"/>
        <end position="145"/>
    </location>
</feature>
<evidence type="ECO:0000256" key="4">
    <source>
        <dbReference type="ARBA" id="ARBA00022692"/>
    </source>
</evidence>
<keyword evidence="7 8" id="KW-0012">Acyltransferase</keyword>
<dbReference type="PROSITE" id="PS50216">
    <property type="entry name" value="DHHC"/>
    <property type="match status" value="1"/>
</dbReference>
<dbReference type="EC" id="2.3.1.225" evidence="8"/>
<dbReference type="GO" id="GO:0005783">
    <property type="term" value="C:endoplasmic reticulum"/>
    <property type="evidence" value="ECO:0007669"/>
    <property type="project" value="TreeGrafter"/>
</dbReference>
<comment type="caution">
    <text evidence="10">The sequence shown here is derived from an EMBL/GenBank/DDBJ whole genome shotgun (WGS) entry which is preliminary data.</text>
</comment>
<evidence type="ECO:0000313" key="10">
    <source>
        <dbReference type="EMBL" id="KAK1680187.1"/>
    </source>
</evidence>
<keyword evidence="3 8" id="KW-0808">Transferase</keyword>
<proteinExistence type="inferred from homology"/>
<comment type="domain">
    <text evidence="8">The DHHC domain is required for palmitoyltransferase activity.</text>
</comment>
<keyword evidence="11" id="KW-1185">Reference proteome</keyword>
<evidence type="ECO:0000256" key="7">
    <source>
        <dbReference type="ARBA" id="ARBA00023315"/>
    </source>
</evidence>
<evidence type="ECO:0000256" key="3">
    <source>
        <dbReference type="ARBA" id="ARBA00022679"/>
    </source>
</evidence>
<dbReference type="GO" id="GO:0019706">
    <property type="term" value="F:protein-cysteine S-palmitoyltransferase activity"/>
    <property type="evidence" value="ECO:0007669"/>
    <property type="project" value="UniProtKB-EC"/>
</dbReference>
<comment type="catalytic activity">
    <reaction evidence="8">
        <text>L-cysteinyl-[protein] + hexadecanoyl-CoA = S-hexadecanoyl-L-cysteinyl-[protein] + CoA</text>
        <dbReference type="Rhea" id="RHEA:36683"/>
        <dbReference type="Rhea" id="RHEA-COMP:10131"/>
        <dbReference type="Rhea" id="RHEA-COMP:11032"/>
        <dbReference type="ChEBI" id="CHEBI:29950"/>
        <dbReference type="ChEBI" id="CHEBI:57287"/>
        <dbReference type="ChEBI" id="CHEBI:57379"/>
        <dbReference type="ChEBI" id="CHEBI:74151"/>
        <dbReference type="EC" id="2.3.1.225"/>
    </reaction>
</comment>
<evidence type="ECO:0000256" key="2">
    <source>
        <dbReference type="ARBA" id="ARBA00008574"/>
    </source>
</evidence>
<dbReference type="Proteomes" id="UP001231189">
    <property type="component" value="Unassembled WGS sequence"/>
</dbReference>
<dbReference type="AlphaFoldDB" id="A0AAD8TE27"/>
<feature type="transmembrane region" description="Helical" evidence="8">
    <location>
        <begin position="64"/>
        <end position="84"/>
    </location>
</feature>
<dbReference type="InterPro" id="IPR039859">
    <property type="entry name" value="PFA4/ZDH16/20/ERF2-like"/>
</dbReference>
<comment type="similarity">
    <text evidence="2 8">Belongs to the DHHC palmitoyltransferase family.</text>
</comment>
<dbReference type="PANTHER" id="PTHR22883">
    <property type="entry name" value="ZINC FINGER DHHC DOMAIN CONTAINING PROTEIN"/>
    <property type="match status" value="1"/>
</dbReference>
<dbReference type="InterPro" id="IPR001594">
    <property type="entry name" value="Palmitoyltrfase_DHHC"/>
</dbReference>
<organism evidence="10 11">
    <name type="scientific">Lolium multiflorum</name>
    <name type="common">Italian ryegrass</name>
    <name type="synonym">Lolium perenne subsp. multiflorum</name>
    <dbReference type="NCBI Taxonomy" id="4521"/>
    <lineage>
        <taxon>Eukaryota</taxon>
        <taxon>Viridiplantae</taxon>
        <taxon>Streptophyta</taxon>
        <taxon>Embryophyta</taxon>
        <taxon>Tracheophyta</taxon>
        <taxon>Spermatophyta</taxon>
        <taxon>Magnoliopsida</taxon>
        <taxon>Liliopsida</taxon>
        <taxon>Poales</taxon>
        <taxon>Poaceae</taxon>
        <taxon>BOP clade</taxon>
        <taxon>Pooideae</taxon>
        <taxon>Poodae</taxon>
        <taxon>Poeae</taxon>
        <taxon>Poeae Chloroplast Group 2 (Poeae type)</taxon>
        <taxon>Loliodinae</taxon>
        <taxon>Loliinae</taxon>
        <taxon>Lolium</taxon>
    </lineage>
</organism>
<dbReference type="GO" id="GO:0005794">
    <property type="term" value="C:Golgi apparatus"/>
    <property type="evidence" value="ECO:0007669"/>
    <property type="project" value="TreeGrafter"/>
</dbReference>
<keyword evidence="4 8" id="KW-0812">Transmembrane</keyword>
<gene>
    <name evidence="10" type="ORF">QYE76_041035</name>
</gene>
<evidence type="ECO:0000256" key="8">
    <source>
        <dbReference type="RuleBase" id="RU079119"/>
    </source>
</evidence>
<evidence type="ECO:0000259" key="9">
    <source>
        <dbReference type="Pfam" id="PF01529"/>
    </source>
</evidence>
<evidence type="ECO:0000256" key="1">
    <source>
        <dbReference type="ARBA" id="ARBA00004141"/>
    </source>
</evidence>
<protein>
    <recommendedName>
        <fullName evidence="8">S-acyltransferase</fullName>
        <ecNumber evidence="8">2.3.1.225</ecNumber>
    </recommendedName>
    <alternativeName>
        <fullName evidence="8">Palmitoyltransferase</fullName>
    </alternativeName>
</protein>
<dbReference type="GO" id="GO:0016020">
    <property type="term" value="C:membrane"/>
    <property type="evidence" value="ECO:0007669"/>
    <property type="project" value="UniProtKB-SubCell"/>
</dbReference>
<evidence type="ECO:0000256" key="5">
    <source>
        <dbReference type="ARBA" id="ARBA00022989"/>
    </source>
</evidence>
<sequence>MIRRTRSRRIIVDGVERKQKYCRVCDIFRAPRSTHCAICDNCVDKFDHHCPWIGQCIGLRNYRLFLLLITLALAFYTCTLTFSVKRIRVQLDAAAGAGLLGLLRSWPGMVALAAFSSVAVWLLACLLAYHVFLAAKNQTSHERQKGRYRSSPNPYDRGVLRNIKDCLFESLPPPRVDFRAVAQPNLMDQQQHLPLTVHSGC</sequence>
<keyword evidence="6 8" id="KW-0472">Membrane</keyword>
<evidence type="ECO:0000313" key="11">
    <source>
        <dbReference type="Proteomes" id="UP001231189"/>
    </source>
</evidence>
<dbReference type="EMBL" id="JAUUTY010000002">
    <property type="protein sequence ID" value="KAK1680187.1"/>
    <property type="molecule type" value="Genomic_DNA"/>
</dbReference>